<comment type="caution">
    <text evidence="1">The sequence shown here is derived from an EMBL/GenBank/DDBJ whole genome shotgun (WGS) entry which is preliminary data.</text>
</comment>
<reference evidence="1 2" key="1">
    <citation type="submission" date="2018-03" db="EMBL/GenBank/DDBJ databases">
        <authorList>
            <person name="Keele B.F."/>
        </authorList>
    </citation>
    <scope>NUCLEOTIDE SEQUENCE [LARGE SCALE GENOMIC DNA]</scope>
    <source>
        <strain evidence="1 2">YL28-9</strain>
    </source>
</reference>
<sequence>MNETRHIDRCLRGTPDNSEQFLFQARRLLDPAFDASVKLQQRCYRLVRDHARAQVRAEIAAADQQVFSFPEHRGLRDRLYRLFK</sequence>
<keyword evidence="2" id="KW-1185">Reference proteome</keyword>
<evidence type="ECO:0000313" key="1">
    <source>
        <dbReference type="EMBL" id="PST83560.1"/>
    </source>
</evidence>
<dbReference type="OrthoDB" id="1444051at2"/>
<accession>A0A2T3HM95</accession>
<dbReference type="AlphaFoldDB" id="A0A2T3HM95"/>
<evidence type="ECO:0000313" key="2">
    <source>
        <dbReference type="Proteomes" id="UP000240912"/>
    </source>
</evidence>
<organism evidence="1 2">
    <name type="scientific">Pedobacter yulinensis</name>
    <dbReference type="NCBI Taxonomy" id="2126353"/>
    <lineage>
        <taxon>Bacteria</taxon>
        <taxon>Pseudomonadati</taxon>
        <taxon>Bacteroidota</taxon>
        <taxon>Sphingobacteriia</taxon>
        <taxon>Sphingobacteriales</taxon>
        <taxon>Sphingobacteriaceae</taxon>
        <taxon>Pedobacter</taxon>
    </lineage>
</organism>
<dbReference type="Proteomes" id="UP000240912">
    <property type="component" value="Unassembled WGS sequence"/>
</dbReference>
<proteinExistence type="predicted"/>
<dbReference type="EMBL" id="PYLS01000005">
    <property type="protein sequence ID" value="PST83560.1"/>
    <property type="molecule type" value="Genomic_DNA"/>
</dbReference>
<gene>
    <name evidence="1" type="ORF">C7T94_13525</name>
</gene>
<name>A0A2T3HM95_9SPHI</name>
<protein>
    <submittedName>
        <fullName evidence="1">Uncharacterized protein</fullName>
    </submittedName>
</protein>